<reference evidence="7 8" key="1">
    <citation type="submission" date="2014-01" db="EMBL/GenBank/DDBJ databases">
        <title>Plasmidome dynamics in the species complex Clostridium novyi sensu lato converts strains of independent lineages into distinctly different pathogens.</title>
        <authorList>
            <person name="Skarin H."/>
            <person name="Segerman B."/>
        </authorList>
    </citation>
    <scope>NUCLEOTIDE SEQUENCE [LARGE SCALE GENOMIC DNA]</scope>
    <source>
        <strain evidence="7 8">DC5</strain>
    </source>
</reference>
<evidence type="ECO:0000256" key="1">
    <source>
        <dbReference type="ARBA" id="ARBA00004651"/>
    </source>
</evidence>
<feature type="transmembrane region" description="Helical" evidence="6">
    <location>
        <begin position="189"/>
        <end position="211"/>
    </location>
</feature>
<dbReference type="Proteomes" id="UP000030014">
    <property type="component" value="Unassembled WGS sequence"/>
</dbReference>
<evidence type="ECO:0000256" key="2">
    <source>
        <dbReference type="ARBA" id="ARBA00022475"/>
    </source>
</evidence>
<evidence type="ECO:0000313" key="8">
    <source>
        <dbReference type="Proteomes" id="UP000030014"/>
    </source>
</evidence>
<dbReference type="Pfam" id="PF01810">
    <property type="entry name" value="LysE"/>
    <property type="match status" value="1"/>
</dbReference>
<feature type="transmembrane region" description="Helical" evidence="6">
    <location>
        <begin position="78"/>
        <end position="96"/>
    </location>
</feature>
<proteinExistence type="predicted"/>
<dbReference type="AlphaFoldDB" id="A0A0A0IE60"/>
<keyword evidence="2" id="KW-1003">Cell membrane</keyword>
<dbReference type="RefSeq" id="WP_039256444.1">
    <property type="nucleotide sequence ID" value="NZ_JDRY01000049.1"/>
</dbReference>
<name>A0A0A0IE60_CLOBO</name>
<protein>
    <submittedName>
        <fullName evidence="7">Lysine transporter LysE</fullName>
    </submittedName>
</protein>
<keyword evidence="4 6" id="KW-1133">Transmembrane helix</keyword>
<organism evidence="7 8">
    <name type="scientific">Clostridium botulinum C/D str. DC5</name>
    <dbReference type="NCBI Taxonomy" id="1443128"/>
    <lineage>
        <taxon>Bacteria</taxon>
        <taxon>Bacillati</taxon>
        <taxon>Bacillota</taxon>
        <taxon>Clostridia</taxon>
        <taxon>Eubacteriales</taxon>
        <taxon>Clostridiaceae</taxon>
        <taxon>Clostridium</taxon>
    </lineage>
</organism>
<keyword evidence="5 6" id="KW-0472">Membrane</keyword>
<dbReference type="InterPro" id="IPR001123">
    <property type="entry name" value="LeuE-type"/>
</dbReference>
<evidence type="ECO:0000256" key="6">
    <source>
        <dbReference type="SAM" id="Phobius"/>
    </source>
</evidence>
<evidence type="ECO:0000256" key="5">
    <source>
        <dbReference type="ARBA" id="ARBA00023136"/>
    </source>
</evidence>
<accession>A0A0A0IE60</accession>
<sequence>MCSLFCIMKSILVGYIIGIIISIPLGPSAIESVNRTISKGFKEGFVVSLGAVSADITYLIFVNCGIFSLFKLSKDTEALFWTLSGVVMILIGYGSLSNKKMQKSQNVSKKCDAFFTGYVITLCNPMTPTLWITLSATVFNRWHSKGGFLYTLSILSMIGGMISWFILLNVSALKGIKLAKPNHCSKIIIIIRCSILVLGIIFSTLGIYKFFT</sequence>
<dbReference type="PANTHER" id="PTHR38825:SF2">
    <property type="entry name" value="LYSINE TRANSPORTER LYSE"/>
    <property type="match status" value="1"/>
</dbReference>
<comment type="subcellular location">
    <subcellularLocation>
        <location evidence="1">Cell membrane</location>
        <topology evidence="1">Multi-pass membrane protein</topology>
    </subcellularLocation>
</comment>
<evidence type="ECO:0000256" key="3">
    <source>
        <dbReference type="ARBA" id="ARBA00022692"/>
    </source>
</evidence>
<feature type="transmembrane region" description="Helical" evidence="6">
    <location>
        <begin position="45"/>
        <end position="72"/>
    </location>
</feature>
<keyword evidence="3 6" id="KW-0812">Transmembrane</keyword>
<evidence type="ECO:0000256" key="4">
    <source>
        <dbReference type="ARBA" id="ARBA00022989"/>
    </source>
</evidence>
<dbReference type="GO" id="GO:0005886">
    <property type="term" value="C:plasma membrane"/>
    <property type="evidence" value="ECO:0007669"/>
    <property type="project" value="UniProtKB-SubCell"/>
</dbReference>
<feature type="transmembrane region" description="Helical" evidence="6">
    <location>
        <begin position="148"/>
        <end position="168"/>
    </location>
</feature>
<feature type="transmembrane region" description="Helical" evidence="6">
    <location>
        <begin position="117"/>
        <end position="136"/>
    </location>
</feature>
<dbReference type="PANTHER" id="PTHR38825">
    <property type="entry name" value="LYSINE EXPORTER PROTEIN (LYSE/YGGA)"/>
    <property type="match status" value="1"/>
</dbReference>
<dbReference type="EMBL" id="JDRY01000049">
    <property type="protein sequence ID" value="KGM98611.1"/>
    <property type="molecule type" value="Genomic_DNA"/>
</dbReference>
<comment type="caution">
    <text evidence="7">The sequence shown here is derived from an EMBL/GenBank/DDBJ whole genome shotgun (WGS) entry which is preliminary data.</text>
</comment>
<dbReference type="GO" id="GO:0006865">
    <property type="term" value="P:amino acid transport"/>
    <property type="evidence" value="ECO:0007669"/>
    <property type="project" value="InterPro"/>
</dbReference>
<evidence type="ECO:0000313" key="7">
    <source>
        <dbReference type="EMBL" id="KGM98611.1"/>
    </source>
</evidence>
<feature type="transmembrane region" description="Helical" evidence="6">
    <location>
        <begin position="12"/>
        <end position="33"/>
    </location>
</feature>
<gene>
    <name evidence="7" type="ORF">Z955_10885</name>
</gene>